<gene>
    <name evidence="2" type="ORF">H3Z74_05645</name>
</gene>
<evidence type="ECO:0000313" key="2">
    <source>
        <dbReference type="EMBL" id="QNQ10681.1"/>
    </source>
</evidence>
<accession>A0A7H0LLX8</accession>
<protein>
    <recommendedName>
        <fullName evidence="1">Short chain dehydrogenase-like proteobacteria domain-containing protein</fullName>
    </recommendedName>
</protein>
<dbReference type="Proteomes" id="UP000516148">
    <property type="component" value="Chromosome"/>
</dbReference>
<feature type="domain" description="Short chain dehydrogenase-like proteobacteria" evidence="1">
    <location>
        <begin position="28"/>
        <end position="111"/>
    </location>
</feature>
<evidence type="ECO:0000313" key="3">
    <source>
        <dbReference type="Proteomes" id="UP000516148"/>
    </source>
</evidence>
<dbReference type="RefSeq" id="WP_187762972.1">
    <property type="nucleotide sequence ID" value="NZ_CP061038.1"/>
</dbReference>
<organism evidence="2 3">
    <name type="scientific">Sphingomonas alpina</name>
    <dbReference type="NCBI Taxonomy" id="653931"/>
    <lineage>
        <taxon>Bacteria</taxon>
        <taxon>Pseudomonadati</taxon>
        <taxon>Pseudomonadota</taxon>
        <taxon>Alphaproteobacteria</taxon>
        <taxon>Sphingomonadales</taxon>
        <taxon>Sphingomonadaceae</taxon>
        <taxon>Sphingomonas</taxon>
    </lineage>
</organism>
<evidence type="ECO:0000259" key="1">
    <source>
        <dbReference type="Pfam" id="PF21777"/>
    </source>
</evidence>
<dbReference type="EMBL" id="CP061038">
    <property type="protein sequence ID" value="QNQ10681.1"/>
    <property type="molecule type" value="Genomic_DNA"/>
</dbReference>
<dbReference type="Pfam" id="PF21777">
    <property type="entry name" value="SDR-like"/>
    <property type="match status" value="1"/>
</dbReference>
<keyword evidence="3" id="KW-1185">Reference proteome</keyword>
<name>A0A7H0LLX8_9SPHN</name>
<dbReference type="InterPro" id="IPR048623">
    <property type="entry name" value="SDR-like_proteobact"/>
</dbReference>
<sequence length="113" mass="11357">MTAAPVPGDMLSAVTAAVDSAWILAATVPIGDVVEAVRRSSAAMILILAGPELNPVDRAALIAAIGPLAVELAPGQRIGALDLTREASIADGVAAARFLCEAESTTGQVLRIA</sequence>
<dbReference type="AlphaFoldDB" id="A0A7H0LLX8"/>
<dbReference type="KEGG" id="spap:H3Z74_05645"/>
<proteinExistence type="predicted"/>
<reference evidence="2 3" key="1">
    <citation type="submission" date="2020-09" db="EMBL/GenBank/DDBJ databases">
        <title>Sphingomonas sp., a new species isolated from pork steak.</title>
        <authorList>
            <person name="Heidler von Heilborn D."/>
        </authorList>
    </citation>
    <scope>NUCLEOTIDE SEQUENCE [LARGE SCALE GENOMIC DNA]</scope>
    <source>
        <strain evidence="3">S8-3T</strain>
    </source>
</reference>